<comment type="subcellular location">
    <subcellularLocation>
        <location evidence="1">Periplasm</location>
    </subcellularLocation>
</comment>
<dbReference type="InterPro" id="IPR001638">
    <property type="entry name" value="Solute-binding_3/MltF_N"/>
</dbReference>
<comment type="similarity">
    <text evidence="2">Belongs to the bacterial solute-binding protein SsuA/TauA family.</text>
</comment>
<dbReference type="SUPFAM" id="SSF53850">
    <property type="entry name" value="Periplasmic binding protein-like II"/>
    <property type="match status" value="1"/>
</dbReference>
<gene>
    <name evidence="6" type="primary">tauA</name>
    <name evidence="6" type="ORF">WS71_03975</name>
</gene>
<evidence type="ECO:0000313" key="6">
    <source>
        <dbReference type="EMBL" id="AOJ06569.1"/>
    </source>
</evidence>
<feature type="signal peptide" evidence="4">
    <location>
        <begin position="1"/>
        <end position="27"/>
    </location>
</feature>
<evidence type="ECO:0000313" key="7">
    <source>
        <dbReference type="Proteomes" id="UP000067711"/>
    </source>
</evidence>
<dbReference type="SMART" id="SM00062">
    <property type="entry name" value="PBPb"/>
    <property type="match status" value="1"/>
</dbReference>
<keyword evidence="3 4" id="KW-0732">Signal</keyword>
<evidence type="ECO:0000256" key="4">
    <source>
        <dbReference type="SAM" id="SignalP"/>
    </source>
</evidence>
<evidence type="ECO:0000256" key="3">
    <source>
        <dbReference type="ARBA" id="ARBA00022729"/>
    </source>
</evidence>
<protein>
    <submittedName>
        <fullName evidence="6">Taurine ABC transporter substrate-binding protein</fullName>
    </submittedName>
</protein>
<dbReference type="InterPro" id="IPR010068">
    <property type="entry name" value="Peri-bd_TauA"/>
</dbReference>
<evidence type="ECO:0000256" key="1">
    <source>
        <dbReference type="ARBA" id="ARBA00004418"/>
    </source>
</evidence>
<dbReference type="GO" id="GO:0042918">
    <property type="term" value="P:alkanesulfonate transmembrane transport"/>
    <property type="evidence" value="ECO:0007669"/>
    <property type="project" value="TreeGrafter"/>
</dbReference>
<dbReference type="RefSeq" id="WP_066492689.1">
    <property type="nucleotide sequence ID" value="NZ_CP013388.1"/>
</dbReference>
<evidence type="ECO:0000259" key="5">
    <source>
        <dbReference type="SMART" id="SM00062"/>
    </source>
</evidence>
<feature type="chain" id="PRO_5015328931" evidence="4">
    <location>
        <begin position="28"/>
        <end position="336"/>
    </location>
</feature>
<dbReference type="Gene3D" id="3.40.190.10">
    <property type="entry name" value="Periplasmic binding protein-like II"/>
    <property type="match status" value="2"/>
</dbReference>
<dbReference type="InterPro" id="IPR015168">
    <property type="entry name" value="SsuA/THI5"/>
</dbReference>
<dbReference type="Pfam" id="PF09084">
    <property type="entry name" value="NMT1"/>
    <property type="match status" value="1"/>
</dbReference>
<proteinExistence type="inferred from homology"/>
<dbReference type="NCBIfam" id="TIGR01729">
    <property type="entry name" value="taurine_ABC_bnd"/>
    <property type="match status" value="1"/>
</dbReference>
<dbReference type="GO" id="GO:0042597">
    <property type="term" value="C:periplasmic space"/>
    <property type="evidence" value="ECO:0007669"/>
    <property type="project" value="UniProtKB-SubCell"/>
</dbReference>
<organism evidence="6 7">
    <name type="scientific">Burkholderia mayonis</name>
    <dbReference type="NCBI Taxonomy" id="1385591"/>
    <lineage>
        <taxon>Bacteria</taxon>
        <taxon>Pseudomonadati</taxon>
        <taxon>Pseudomonadota</taxon>
        <taxon>Betaproteobacteria</taxon>
        <taxon>Burkholderiales</taxon>
        <taxon>Burkholderiaceae</taxon>
        <taxon>Burkholderia</taxon>
        <taxon>pseudomallei group</taxon>
    </lineage>
</organism>
<dbReference type="PANTHER" id="PTHR30024:SF47">
    <property type="entry name" value="TAURINE-BINDING PERIPLASMIC PROTEIN"/>
    <property type="match status" value="1"/>
</dbReference>
<dbReference type="Proteomes" id="UP000067711">
    <property type="component" value="Chromosome 2"/>
</dbReference>
<feature type="domain" description="Solute-binding protein family 3/N-terminal" evidence="5">
    <location>
        <begin position="29"/>
        <end position="247"/>
    </location>
</feature>
<dbReference type="CDD" id="cd13560">
    <property type="entry name" value="PBP2_taurine"/>
    <property type="match status" value="1"/>
</dbReference>
<evidence type="ECO:0000256" key="2">
    <source>
        <dbReference type="ARBA" id="ARBA00010742"/>
    </source>
</evidence>
<dbReference type="EMBL" id="CP013388">
    <property type="protein sequence ID" value="AOJ06569.1"/>
    <property type="molecule type" value="Genomic_DNA"/>
</dbReference>
<accession>A0A1B4FSE7</accession>
<reference evidence="6 7" key="1">
    <citation type="submission" date="2015-12" db="EMBL/GenBank/DDBJ databases">
        <title>Diversity of Burkholderia near neighbor genomes.</title>
        <authorList>
            <person name="Sahl J."/>
            <person name="Wagner D."/>
            <person name="Keim P."/>
        </authorList>
    </citation>
    <scope>NUCLEOTIDE SEQUENCE [LARGE SCALE GENOMIC DNA]</scope>
    <source>
        <strain evidence="6 7">BDU8</strain>
    </source>
</reference>
<name>A0A1B4FSE7_9BURK</name>
<dbReference type="AlphaFoldDB" id="A0A1B4FSE7"/>
<dbReference type="PANTHER" id="PTHR30024">
    <property type="entry name" value="ALIPHATIC SULFONATES-BINDING PROTEIN-RELATED"/>
    <property type="match status" value="1"/>
</dbReference>
<sequence length="336" mass="35210">MILKRILAATILAVAAFSAVHAQSAHADTVNVAYQYGADPAKLAQAGAAYEKATGWKINWRRFDSGADVVAALASGDVQIGDVGQSPFTAAVSRGVPIQAVALNAITGVSEALVVRGGAHIDKPGDLVGKTIATPYASNCHYALLAALKHWGIDPRRVKIVNLGPTEIVAAWERGVIDAAYTWDPALGRAKASGGKVLVDSAEVGKWGAPTFDLWAVRSDFAQAHPDFVSKFVNVTTQAIADYRANGKTWASASPQVAAISRLSGATTGDIPQLLAGNLYPTASEQASPELLGGGTAAAIASTARFLKEQRKIDRVLPDYRPTVTDRFVRASVAAR</sequence>